<evidence type="ECO:0000256" key="4">
    <source>
        <dbReference type="ARBA" id="ARBA00022898"/>
    </source>
</evidence>
<reference evidence="6" key="1">
    <citation type="submission" date="2020-05" db="EMBL/GenBank/DDBJ databases">
        <title>Sulfur intermediates as new biogeochemical hubs in an aquatic model microbial ecosystem.</title>
        <authorList>
            <person name="Vigneron A."/>
        </authorList>
    </citation>
    <scope>NUCLEOTIDE SEQUENCE</scope>
    <source>
        <strain evidence="6">Bin.250</strain>
    </source>
</reference>
<evidence type="ECO:0000259" key="5">
    <source>
        <dbReference type="Pfam" id="PF00155"/>
    </source>
</evidence>
<keyword evidence="2 6" id="KW-0032">Aminotransferase</keyword>
<dbReference type="InterPro" id="IPR004839">
    <property type="entry name" value="Aminotransferase_I/II_large"/>
</dbReference>
<dbReference type="InterPro" id="IPR015424">
    <property type="entry name" value="PyrdxlP-dep_Trfase"/>
</dbReference>
<dbReference type="GO" id="GO:0016212">
    <property type="term" value="F:kynurenine-oxoglutarate transaminase activity"/>
    <property type="evidence" value="ECO:0007669"/>
    <property type="project" value="TreeGrafter"/>
</dbReference>
<sequence>VFDGAEHHSVLSHPELRERAFVVSSFGKTYHATGWKVGYCIAPPAMTAEFRKIHQFVTFTTHTPTQWALAEYLEKHPEHYLGLGGFYQAKRDLFLQQMAGSAFEFMPSQGTYFQLADYSAISEMPDTEFAIYLTTVCKVAAIPVSVFHAVPPKTRLVRFCFAKQDDTLALAAERLSQLSKV</sequence>
<dbReference type="AlphaFoldDB" id="A0A972VYN3"/>
<dbReference type="Gene3D" id="3.90.1150.10">
    <property type="entry name" value="Aspartate Aminotransferase, domain 1"/>
    <property type="match status" value="1"/>
</dbReference>
<dbReference type="EMBL" id="JABMOJ010000455">
    <property type="protein sequence ID" value="NQV66083.1"/>
    <property type="molecule type" value="Genomic_DNA"/>
</dbReference>
<comment type="caution">
    <text evidence="6">The sequence shown here is derived from an EMBL/GenBank/DDBJ whole genome shotgun (WGS) entry which is preliminary data.</text>
</comment>
<dbReference type="Pfam" id="PF00155">
    <property type="entry name" value="Aminotran_1_2"/>
    <property type="match status" value="1"/>
</dbReference>
<proteinExistence type="predicted"/>
<protein>
    <submittedName>
        <fullName evidence="6">Aminotransferase class I/II-fold pyridoxal phosphate-dependent enzyme</fullName>
    </submittedName>
</protein>
<dbReference type="GO" id="GO:0005737">
    <property type="term" value="C:cytoplasm"/>
    <property type="evidence" value="ECO:0007669"/>
    <property type="project" value="TreeGrafter"/>
</dbReference>
<feature type="domain" description="Aminotransferase class I/classII large" evidence="5">
    <location>
        <begin position="20"/>
        <end position="175"/>
    </location>
</feature>
<dbReference type="CDD" id="cd00609">
    <property type="entry name" value="AAT_like"/>
    <property type="match status" value="1"/>
</dbReference>
<evidence type="ECO:0000256" key="1">
    <source>
        <dbReference type="ARBA" id="ARBA00001933"/>
    </source>
</evidence>
<dbReference type="GO" id="GO:0030170">
    <property type="term" value="F:pyridoxal phosphate binding"/>
    <property type="evidence" value="ECO:0007669"/>
    <property type="project" value="InterPro"/>
</dbReference>
<name>A0A972VYN3_9GAMM</name>
<dbReference type="InterPro" id="IPR051326">
    <property type="entry name" value="Kynurenine-oxoglutarate_AT"/>
</dbReference>
<dbReference type="InterPro" id="IPR015422">
    <property type="entry name" value="PyrdxlP-dep_Trfase_small"/>
</dbReference>
<keyword evidence="4" id="KW-0663">Pyridoxal phosphate</keyword>
<dbReference type="PANTHER" id="PTHR43807:SF20">
    <property type="entry name" value="FI04487P"/>
    <property type="match status" value="1"/>
</dbReference>
<gene>
    <name evidence="6" type="ORF">HQ497_12040</name>
</gene>
<dbReference type="PANTHER" id="PTHR43807">
    <property type="entry name" value="FI04487P"/>
    <property type="match status" value="1"/>
</dbReference>
<dbReference type="InterPro" id="IPR015421">
    <property type="entry name" value="PyrdxlP-dep_Trfase_major"/>
</dbReference>
<feature type="non-terminal residue" evidence="6">
    <location>
        <position position="1"/>
    </location>
</feature>
<dbReference type="Proteomes" id="UP000754644">
    <property type="component" value="Unassembled WGS sequence"/>
</dbReference>
<keyword evidence="3" id="KW-0808">Transferase</keyword>
<dbReference type="Gene3D" id="3.40.640.10">
    <property type="entry name" value="Type I PLP-dependent aspartate aminotransferase-like (Major domain)"/>
    <property type="match status" value="1"/>
</dbReference>
<organism evidence="6 7">
    <name type="scientific">SAR86 cluster bacterium</name>
    <dbReference type="NCBI Taxonomy" id="2030880"/>
    <lineage>
        <taxon>Bacteria</taxon>
        <taxon>Pseudomonadati</taxon>
        <taxon>Pseudomonadota</taxon>
        <taxon>Gammaproteobacteria</taxon>
        <taxon>SAR86 cluster</taxon>
    </lineage>
</organism>
<evidence type="ECO:0000313" key="6">
    <source>
        <dbReference type="EMBL" id="NQV66083.1"/>
    </source>
</evidence>
<evidence type="ECO:0000256" key="3">
    <source>
        <dbReference type="ARBA" id="ARBA00022679"/>
    </source>
</evidence>
<accession>A0A972VYN3</accession>
<comment type="cofactor">
    <cofactor evidence="1">
        <name>pyridoxal 5'-phosphate</name>
        <dbReference type="ChEBI" id="CHEBI:597326"/>
    </cofactor>
</comment>
<evidence type="ECO:0000313" key="7">
    <source>
        <dbReference type="Proteomes" id="UP000754644"/>
    </source>
</evidence>
<evidence type="ECO:0000256" key="2">
    <source>
        <dbReference type="ARBA" id="ARBA00022576"/>
    </source>
</evidence>
<dbReference type="SUPFAM" id="SSF53383">
    <property type="entry name" value="PLP-dependent transferases"/>
    <property type="match status" value="1"/>
</dbReference>